<dbReference type="PANTHER" id="PTHR42752:SF1">
    <property type="entry name" value="IMIDAZOLONEPROPIONASE-RELATED"/>
    <property type="match status" value="1"/>
</dbReference>
<evidence type="ECO:0000256" key="4">
    <source>
        <dbReference type="ARBA" id="ARBA00022808"/>
    </source>
</evidence>
<evidence type="ECO:0000259" key="8">
    <source>
        <dbReference type="Pfam" id="PF01979"/>
    </source>
</evidence>
<feature type="binding site" evidence="7">
    <location>
        <position position="327"/>
    </location>
    <ligand>
        <name>N-formimidoyl-L-glutamate</name>
        <dbReference type="ChEBI" id="CHEBI:58928"/>
    </ligand>
</feature>
<feature type="binding site" evidence="7">
    <location>
        <position position="250"/>
    </location>
    <ligand>
        <name>Zn(2+)</name>
        <dbReference type="ChEBI" id="CHEBI:29105"/>
    </ligand>
</feature>
<comment type="caution">
    <text evidence="9">The sequence shown here is derived from an EMBL/GenBank/DDBJ whole genome shotgun (WGS) entry which is preliminary data.</text>
</comment>
<feature type="binding site" evidence="7">
    <location>
        <position position="85"/>
    </location>
    <ligand>
        <name>Zn(2+)</name>
        <dbReference type="ChEBI" id="CHEBI:29105"/>
    </ligand>
</feature>
<name>A0A7X6DRV4_9BACT</name>
<feature type="binding site" evidence="7">
    <location>
        <position position="250"/>
    </location>
    <ligand>
        <name>Fe(3+)</name>
        <dbReference type="ChEBI" id="CHEBI:29034"/>
    </ligand>
</feature>
<feature type="binding site" evidence="7">
    <location>
        <position position="85"/>
    </location>
    <ligand>
        <name>Fe(3+)</name>
        <dbReference type="ChEBI" id="CHEBI:29034"/>
    </ligand>
</feature>
<dbReference type="GO" id="GO:0008270">
    <property type="term" value="F:zinc ion binding"/>
    <property type="evidence" value="ECO:0007669"/>
    <property type="project" value="UniProtKB-UniRule"/>
</dbReference>
<feature type="binding site" evidence="7">
    <location>
        <position position="83"/>
    </location>
    <ligand>
        <name>Zn(2+)</name>
        <dbReference type="ChEBI" id="CHEBI:29105"/>
    </ligand>
</feature>
<dbReference type="InterPro" id="IPR011059">
    <property type="entry name" value="Metal-dep_hydrolase_composite"/>
</dbReference>
<dbReference type="AlphaFoldDB" id="A0A7X6DRV4"/>
<dbReference type="Gene3D" id="3.20.20.140">
    <property type="entry name" value="Metal-dependent hydrolases"/>
    <property type="match status" value="1"/>
</dbReference>
<dbReference type="RefSeq" id="WP_168061003.1">
    <property type="nucleotide sequence ID" value="NZ_VTOW01000002.1"/>
</dbReference>
<dbReference type="EMBL" id="VTOW01000002">
    <property type="protein sequence ID" value="NKE71928.1"/>
    <property type="molecule type" value="Genomic_DNA"/>
</dbReference>
<protein>
    <recommendedName>
        <fullName evidence="1 7">Imidazolonepropionase</fullName>
        <ecNumber evidence="1 7">3.5.2.7</ecNumber>
    </recommendedName>
    <alternativeName>
        <fullName evidence="7">Imidazolone-5-propionate hydrolase</fullName>
    </alternativeName>
</protein>
<accession>A0A7X6DRV4</accession>
<evidence type="ECO:0000313" key="9">
    <source>
        <dbReference type="EMBL" id="NKE71928.1"/>
    </source>
</evidence>
<evidence type="ECO:0000313" key="10">
    <source>
        <dbReference type="Proteomes" id="UP000534783"/>
    </source>
</evidence>
<feature type="binding site" evidence="7">
    <location>
        <position position="155"/>
    </location>
    <ligand>
        <name>4-imidazolone-5-propanoate</name>
        <dbReference type="ChEBI" id="CHEBI:77893"/>
    </ligand>
</feature>
<dbReference type="NCBIfam" id="TIGR01224">
    <property type="entry name" value="hutI"/>
    <property type="match status" value="1"/>
</dbReference>
<evidence type="ECO:0000256" key="5">
    <source>
        <dbReference type="ARBA" id="ARBA00022833"/>
    </source>
</evidence>
<dbReference type="SUPFAM" id="SSF51556">
    <property type="entry name" value="Metallo-dependent hydrolases"/>
    <property type="match status" value="1"/>
</dbReference>
<dbReference type="Pfam" id="PF01979">
    <property type="entry name" value="Amidohydro_1"/>
    <property type="match status" value="1"/>
</dbReference>
<comment type="pathway">
    <text evidence="7">Amino-acid degradation; L-histidine degradation into L-glutamate; N-formimidoyl-L-glutamate from L-histidine: step 3/3.</text>
</comment>
<feature type="domain" description="Amidohydrolase-related" evidence="8">
    <location>
        <begin position="74"/>
        <end position="413"/>
    </location>
</feature>
<feature type="binding site" evidence="7">
    <location>
        <position position="330"/>
    </location>
    <ligand>
        <name>4-imidazolone-5-propanoate</name>
        <dbReference type="ChEBI" id="CHEBI:77893"/>
    </ligand>
</feature>
<dbReference type="GO" id="GO:0005737">
    <property type="term" value="C:cytoplasm"/>
    <property type="evidence" value="ECO:0007669"/>
    <property type="project" value="UniProtKB-SubCell"/>
</dbReference>
<feature type="binding site" evidence="7">
    <location>
        <position position="253"/>
    </location>
    <ligand>
        <name>4-imidazolone-5-propanoate</name>
        <dbReference type="ChEBI" id="CHEBI:77893"/>
    </ligand>
</feature>
<evidence type="ECO:0000256" key="1">
    <source>
        <dbReference type="ARBA" id="ARBA00012864"/>
    </source>
</evidence>
<feature type="binding site" evidence="7">
    <location>
        <position position="92"/>
    </location>
    <ligand>
        <name>4-imidazolone-5-propanoate</name>
        <dbReference type="ChEBI" id="CHEBI:77893"/>
    </ligand>
</feature>
<feature type="binding site" evidence="7">
    <location>
        <position position="188"/>
    </location>
    <ligand>
        <name>4-imidazolone-5-propanoate</name>
        <dbReference type="ChEBI" id="CHEBI:77893"/>
    </ligand>
</feature>
<keyword evidence="3 7" id="KW-0378">Hydrolase</keyword>
<feature type="binding site" evidence="7">
    <location>
        <position position="83"/>
    </location>
    <ligand>
        <name>Fe(3+)</name>
        <dbReference type="ChEBI" id="CHEBI:29034"/>
    </ligand>
</feature>
<gene>
    <name evidence="7" type="primary">hutI</name>
    <name evidence="9" type="ORF">MNODULE_14360</name>
</gene>
<dbReference type="Gene3D" id="2.30.40.10">
    <property type="entry name" value="Urease, subunit C, domain 1"/>
    <property type="match status" value="1"/>
</dbReference>
<organism evidence="9 10">
    <name type="scientific">Candidatus Manganitrophus noduliformans</name>
    <dbReference type="NCBI Taxonomy" id="2606439"/>
    <lineage>
        <taxon>Bacteria</taxon>
        <taxon>Pseudomonadati</taxon>
        <taxon>Nitrospirota</taxon>
        <taxon>Nitrospiria</taxon>
        <taxon>Candidatus Troglogloeales</taxon>
        <taxon>Candidatus Manganitrophaceae</taxon>
        <taxon>Candidatus Manganitrophus</taxon>
    </lineage>
</organism>
<proteinExistence type="inferred from homology"/>
<dbReference type="PANTHER" id="PTHR42752">
    <property type="entry name" value="IMIDAZOLONEPROPIONASE"/>
    <property type="match status" value="1"/>
</dbReference>
<feature type="binding site" evidence="7">
    <location>
        <position position="329"/>
    </location>
    <ligand>
        <name>N-formimidoyl-L-glutamate</name>
        <dbReference type="ChEBI" id="CHEBI:58928"/>
    </ligand>
</feature>
<dbReference type="HAMAP" id="MF_00372">
    <property type="entry name" value="HutI"/>
    <property type="match status" value="1"/>
</dbReference>
<comment type="catalytic activity">
    <reaction evidence="7">
        <text>4-imidazolone-5-propanoate + H2O = N-formimidoyl-L-glutamate</text>
        <dbReference type="Rhea" id="RHEA:23660"/>
        <dbReference type="ChEBI" id="CHEBI:15377"/>
        <dbReference type="ChEBI" id="CHEBI:58928"/>
        <dbReference type="ChEBI" id="CHEBI:77893"/>
        <dbReference type="EC" id="3.5.2.7"/>
    </reaction>
</comment>
<dbReference type="GO" id="GO:0019556">
    <property type="term" value="P:L-histidine catabolic process to glutamate and formamide"/>
    <property type="evidence" value="ECO:0007669"/>
    <property type="project" value="UniProtKB-UniRule"/>
</dbReference>
<keyword evidence="7" id="KW-0963">Cytoplasm</keyword>
<keyword evidence="10" id="KW-1185">Reference proteome</keyword>
<dbReference type="Proteomes" id="UP000534783">
    <property type="component" value="Unassembled WGS sequence"/>
</dbReference>
<keyword evidence="6 7" id="KW-0408">Iron</keyword>
<dbReference type="EC" id="3.5.2.7" evidence="1 7"/>
<dbReference type="CDD" id="cd01296">
    <property type="entry name" value="Imidazolone-5PH"/>
    <property type="match status" value="1"/>
</dbReference>
<evidence type="ECO:0000256" key="7">
    <source>
        <dbReference type="HAMAP-Rule" id="MF_00372"/>
    </source>
</evidence>
<feature type="binding site" evidence="7">
    <location>
        <position position="155"/>
    </location>
    <ligand>
        <name>N-formimidoyl-L-glutamate</name>
        <dbReference type="ChEBI" id="CHEBI:58928"/>
    </ligand>
</feature>
<keyword evidence="2 7" id="KW-0479">Metal-binding</keyword>
<comment type="function">
    <text evidence="7">Catalyzes the hydrolytic cleavage of the carbon-nitrogen bond in imidazolone-5-propanoate to yield N-formimidoyl-L-glutamate. It is the third step in the universal histidine degradation pathway.</text>
</comment>
<evidence type="ECO:0000256" key="6">
    <source>
        <dbReference type="ARBA" id="ARBA00023004"/>
    </source>
</evidence>
<sequence length="417" mass="45273">MPFAFDLAILNCGELLTLAGERRGPRRRSGLIELGLIQNGAIGISRGKIAWVGAQREYRRQGRARREIDAGGKVVLPGFVDPHTHAVFAGSREGEWAEKLRGVPYLEILQRGGGILSTVEATRDASLKSLTETAEHFLGQMLACGTTTVEIKSGYGLDLKNEVKILKVIEQLKKRVPIDPVPTFLGAHTIPKEYSDRPEAYVDQVIEMLPAVRGRARFCDVFCEEGAFNADQTRRILEAAKSEGFAIKLHAGEFSDQEGVRLAAEFGAVSVDHLDHIRPEEMPLLAQSGAVGVLLPGVSHFLMSKHLPPARALIEAGVPIALATDFNPGSSPTLSMQEIIHLAVRDFKLSAAEAISAATINAAHAVGMGEVVGSLEVGKQADILILDLERYEQLPYFFGVNHLEKVLKKGKVVYSSC</sequence>
<dbReference type="SUPFAM" id="SSF51338">
    <property type="entry name" value="Composite domain of metallo-dependent hydrolases"/>
    <property type="match status" value="1"/>
</dbReference>
<dbReference type="UniPathway" id="UPA00379">
    <property type="reaction ID" value="UER00551"/>
</dbReference>
<evidence type="ECO:0000256" key="3">
    <source>
        <dbReference type="ARBA" id="ARBA00022801"/>
    </source>
</evidence>
<comment type="cofactor">
    <cofactor evidence="7">
        <name>Zn(2+)</name>
        <dbReference type="ChEBI" id="CHEBI:29105"/>
    </cofactor>
    <cofactor evidence="7">
        <name>Fe(3+)</name>
        <dbReference type="ChEBI" id="CHEBI:29034"/>
    </cofactor>
    <text evidence="7">Binds 1 zinc or iron ion per subunit.</text>
</comment>
<comment type="similarity">
    <text evidence="7">Belongs to the metallo-dependent hydrolases superfamily. HutI family.</text>
</comment>
<evidence type="ECO:0000256" key="2">
    <source>
        <dbReference type="ARBA" id="ARBA00022723"/>
    </source>
</evidence>
<dbReference type="GO" id="GO:0019557">
    <property type="term" value="P:L-histidine catabolic process to glutamate and formate"/>
    <property type="evidence" value="ECO:0007669"/>
    <property type="project" value="UniProtKB-UniPathway"/>
</dbReference>
<feature type="binding site" evidence="7">
    <location>
        <position position="325"/>
    </location>
    <ligand>
        <name>Fe(3+)</name>
        <dbReference type="ChEBI" id="CHEBI:29034"/>
    </ligand>
</feature>
<dbReference type="FunFam" id="3.20.20.140:FF:000007">
    <property type="entry name" value="Imidazolonepropionase"/>
    <property type="match status" value="1"/>
</dbReference>
<dbReference type="InterPro" id="IPR006680">
    <property type="entry name" value="Amidohydro-rel"/>
</dbReference>
<keyword evidence="4 7" id="KW-0369">Histidine metabolism</keyword>
<dbReference type="InterPro" id="IPR005920">
    <property type="entry name" value="HutI"/>
</dbReference>
<dbReference type="InterPro" id="IPR032466">
    <property type="entry name" value="Metal_Hydrolase"/>
</dbReference>
<keyword evidence="5 7" id="KW-0862">Zinc</keyword>
<feature type="binding site" evidence="7">
    <location>
        <position position="325"/>
    </location>
    <ligand>
        <name>Zn(2+)</name>
        <dbReference type="ChEBI" id="CHEBI:29105"/>
    </ligand>
</feature>
<dbReference type="GO" id="GO:0050480">
    <property type="term" value="F:imidazolonepropionase activity"/>
    <property type="evidence" value="ECO:0007669"/>
    <property type="project" value="UniProtKB-UniRule"/>
</dbReference>
<reference evidence="9 10" key="1">
    <citation type="journal article" date="2020" name="Nature">
        <title>Bacterial chemolithoautotrophy via manganese oxidation.</title>
        <authorList>
            <person name="Yu H."/>
            <person name="Leadbetter J.R."/>
        </authorList>
    </citation>
    <scope>NUCLEOTIDE SEQUENCE [LARGE SCALE GENOMIC DNA]</scope>
    <source>
        <strain evidence="9 10">Mn-1</strain>
    </source>
</reference>
<dbReference type="GO" id="GO:0005506">
    <property type="term" value="F:iron ion binding"/>
    <property type="evidence" value="ECO:0007669"/>
    <property type="project" value="UniProtKB-UniRule"/>
</dbReference>
<comment type="subcellular location">
    <subcellularLocation>
        <location evidence="7">Cytoplasm</location>
    </subcellularLocation>
</comment>